<proteinExistence type="predicted"/>
<feature type="transmembrane region" description="Helical" evidence="1">
    <location>
        <begin position="136"/>
        <end position="160"/>
    </location>
</feature>
<feature type="transmembrane region" description="Helical" evidence="1">
    <location>
        <begin position="297"/>
        <end position="316"/>
    </location>
</feature>
<dbReference type="PANTHER" id="PTHR37814:SF1">
    <property type="entry name" value="MEMBRANE PROTEIN"/>
    <property type="match status" value="1"/>
</dbReference>
<feature type="transmembrane region" description="Helical" evidence="1">
    <location>
        <begin position="180"/>
        <end position="204"/>
    </location>
</feature>
<keyword evidence="1" id="KW-0472">Membrane</keyword>
<accession>A0ABS7K4W3</accession>
<dbReference type="EMBL" id="JACWFH010000012">
    <property type="protein sequence ID" value="MBY0097301.1"/>
    <property type="molecule type" value="Genomic_DNA"/>
</dbReference>
<keyword evidence="1" id="KW-1133">Transmembrane helix</keyword>
<name>A0ABS7K4W3_9BACI</name>
<dbReference type="Proteomes" id="UP000769780">
    <property type="component" value="Unassembled WGS sequence"/>
</dbReference>
<evidence type="ECO:0000313" key="3">
    <source>
        <dbReference type="Proteomes" id="UP000769780"/>
    </source>
</evidence>
<evidence type="ECO:0000313" key="2">
    <source>
        <dbReference type="EMBL" id="MBY0097301.1"/>
    </source>
</evidence>
<feature type="transmembrane region" description="Helical" evidence="1">
    <location>
        <begin position="33"/>
        <end position="58"/>
    </location>
</feature>
<reference evidence="2 3" key="1">
    <citation type="submission" date="2020-07" db="EMBL/GenBank/DDBJ databases">
        <title>Fungal Genomes of the International Space Station.</title>
        <authorList>
            <person name="Seuylemezian A."/>
            <person name="Singh N.K."/>
            <person name="Wood J."/>
            <person name="Venkateswaran K."/>
        </authorList>
    </citation>
    <scope>NUCLEOTIDE SEQUENCE [LARGE SCALE GENOMIC DNA]</scope>
    <source>
        <strain evidence="2 3">PL-B2</strain>
    </source>
</reference>
<gene>
    <name evidence="2" type="ORF">H0185_10895</name>
</gene>
<dbReference type="RefSeq" id="WP_221873525.1">
    <property type="nucleotide sequence ID" value="NZ_JACWFH010000012.1"/>
</dbReference>
<organism evidence="2 3">
    <name type="scientific">Mesobacillus maritimus</name>
    <dbReference type="NCBI Taxonomy" id="1643336"/>
    <lineage>
        <taxon>Bacteria</taxon>
        <taxon>Bacillati</taxon>
        <taxon>Bacillota</taxon>
        <taxon>Bacilli</taxon>
        <taxon>Bacillales</taxon>
        <taxon>Bacillaceae</taxon>
        <taxon>Mesobacillus</taxon>
    </lineage>
</organism>
<sequence>MKKVLTIGSAFIGVIVGAGFASGQEVLQYFTSFGLMGILGSVVATVLFSFAGMTLVWLGSSMKTSSHKDVLYKISGRYLGAIIDYILIFTVFGVGVVMIAGAGSNLNQQFGLPVLAGTILMTLLILLTGMLKVDRVVGIISGITPFLILFVAIISIYSFMNMDGSFASLDHIAKEQPTTLPNWFISGINYVSFNVAVGASMAIVMGGAETNRRTAALGGLVGGIGLGILILVSHLAIFSKIESVAGMDMPMLRIVNNLSPVLGTIMSLVLFAMIFSTAISMFYSFVARFVKVGTPSFKRFFVGTMIVAFAASFVGFTDLVSYFYPLIGYLGLVLIAVLIYAPIRMKKIQKEEYNQSKAVSKK</sequence>
<feature type="transmembrane region" description="Helical" evidence="1">
    <location>
        <begin position="110"/>
        <end position="129"/>
    </location>
</feature>
<evidence type="ECO:0008006" key="4">
    <source>
        <dbReference type="Google" id="ProtNLM"/>
    </source>
</evidence>
<feature type="transmembrane region" description="Helical" evidence="1">
    <location>
        <begin position="322"/>
        <end position="341"/>
    </location>
</feature>
<dbReference type="PANTHER" id="PTHR37814">
    <property type="entry name" value="CONSERVED MEMBRANE PROTEIN"/>
    <property type="match status" value="1"/>
</dbReference>
<dbReference type="InterPro" id="IPR038728">
    <property type="entry name" value="YkvI-like"/>
</dbReference>
<keyword evidence="1" id="KW-0812">Transmembrane</keyword>
<evidence type="ECO:0000256" key="1">
    <source>
        <dbReference type="SAM" id="Phobius"/>
    </source>
</evidence>
<feature type="transmembrane region" description="Helical" evidence="1">
    <location>
        <begin position="258"/>
        <end position="285"/>
    </location>
</feature>
<comment type="caution">
    <text evidence="2">The sequence shown here is derived from an EMBL/GenBank/DDBJ whole genome shotgun (WGS) entry which is preliminary data.</text>
</comment>
<protein>
    <recommendedName>
        <fullName evidence="4">Transporter</fullName>
    </recommendedName>
</protein>
<feature type="transmembrane region" description="Helical" evidence="1">
    <location>
        <begin position="78"/>
        <end position="104"/>
    </location>
</feature>
<keyword evidence="3" id="KW-1185">Reference proteome</keyword>
<feature type="transmembrane region" description="Helical" evidence="1">
    <location>
        <begin position="216"/>
        <end position="238"/>
    </location>
</feature>